<feature type="domain" description="Acyl-CoA dehydrogenase C-terminal" evidence="3">
    <location>
        <begin position="230"/>
        <end position="347"/>
    </location>
</feature>
<dbReference type="GO" id="GO:0036383">
    <property type="term" value="F:3-hydroxy-9,10-secoandrosta-1,3,5(10)-triene-9,17-dione monooxygenase activity"/>
    <property type="evidence" value="ECO:0007669"/>
    <property type="project" value="UniProtKB-EC"/>
</dbReference>
<evidence type="ECO:0000313" key="5">
    <source>
        <dbReference type="Proteomes" id="UP000567922"/>
    </source>
</evidence>
<evidence type="ECO:0000256" key="1">
    <source>
        <dbReference type="ARBA" id="ARBA00023002"/>
    </source>
</evidence>
<dbReference type="Pfam" id="PF08028">
    <property type="entry name" value="Acyl-CoA_dh_2"/>
    <property type="match status" value="1"/>
</dbReference>
<dbReference type="EMBL" id="JACHWS010000003">
    <property type="protein sequence ID" value="MBB3039230.1"/>
    <property type="molecule type" value="Genomic_DNA"/>
</dbReference>
<accession>A0A839RRR4</accession>
<reference evidence="4 5" key="1">
    <citation type="submission" date="2020-08" db="EMBL/GenBank/DDBJ databases">
        <title>Sequencing the genomes of 1000 actinobacteria strains.</title>
        <authorList>
            <person name="Klenk H.-P."/>
        </authorList>
    </citation>
    <scope>NUCLEOTIDE SEQUENCE [LARGE SCALE GENOMIC DNA]</scope>
    <source>
        <strain evidence="4 5">DSM 45258</strain>
    </source>
</reference>
<dbReference type="SUPFAM" id="SSF56645">
    <property type="entry name" value="Acyl-CoA dehydrogenase NM domain-like"/>
    <property type="match status" value="1"/>
</dbReference>
<dbReference type="RefSeq" id="WP_064439452.1">
    <property type="nucleotide sequence ID" value="NZ_BDDI01000004.1"/>
</dbReference>
<evidence type="ECO:0000259" key="2">
    <source>
        <dbReference type="Pfam" id="PF02771"/>
    </source>
</evidence>
<gene>
    <name evidence="4" type="ORF">FHU29_003699</name>
</gene>
<dbReference type="InterPro" id="IPR009100">
    <property type="entry name" value="AcylCoA_DH/oxidase_NM_dom_sf"/>
</dbReference>
<dbReference type="EC" id="1.14.14.12" evidence="4"/>
<dbReference type="Proteomes" id="UP000567922">
    <property type="component" value="Unassembled WGS sequence"/>
</dbReference>
<name>A0A839RRR4_9ACTN</name>
<dbReference type="Pfam" id="PF02771">
    <property type="entry name" value="Acyl-CoA_dh_N"/>
    <property type="match status" value="1"/>
</dbReference>
<dbReference type="Gene3D" id="1.10.540.10">
    <property type="entry name" value="Acyl-CoA dehydrogenase/oxidase, N-terminal domain"/>
    <property type="match status" value="1"/>
</dbReference>
<dbReference type="InterPro" id="IPR037069">
    <property type="entry name" value="AcylCoA_DH/ox_N_sf"/>
</dbReference>
<dbReference type="Gene3D" id="2.40.110.10">
    <property type="entry name" value="Butyryl-CoA Dehydrogenase, subunit A, domain 2"/>
    <property type="match status" value="1"/>
</dbReference>
<feature type="domain" description="Acyl-CoA dehydrogenase/oxidase N-terminal" evidence="2">
    <location>
        <begin position="7"/>
        <end position="99"/>
    </location>
</feature>
<evidence type="ECO:0000259" key="3">
    <source>
        <dbReference type="Pfam" id="PF08028"/>
    </source>
</evidence>
<evidence type="ECO:0000313" key="4">
    <source>
        <dbReference type="EMBL" id="MBB3039230.1"/>
    </source>
</evidence>
<dbReference type="AlphaFoldDB" id="A0A839RRR4"/>
<dbReference type="GO" id="GO:0050660">
    <property type="term" value="F:flavin adenine dinucleotide binding"/>
    <property type="evidence" value="ECO:0007669"/>
    <property type="project" value="InterPro"/>
</dbReference>
<keyword evidence="4" id="KW-0503">Monooxygenase</keyword>
<keyword evidence="5" id="KW-1185">Reference proteome</keyword>
<protein>
    <submittedName>
        <fullName evidence="4">3-hydroxy-9,10-secoandrosta-1,3,5(10)-triene-9, 17-dione monooxygenase</fullName>
        <ecNumber evidence="4">1.14.14.12</ecNumber>
    </submittedName>
</protein>
<dbReference type="Gene3D" id="1.20.140.10">
    <property type="entry name" value="Butyryl-CoA Dehydrogenase, subunit A, domain 3"/>
    <property type="match status" value="1"/>
</dbReference>
<dbReference type="OrthoDB" id="3404950at2"/>
<proteinExistence type="predicted"/>
<dbReference type="GO" id="GO:0016627">
    <property type="term" value="F:oxidoreductase activity, acting on the CH-CH group of donors"/>
    <property type="evidence" value="ECO:0007669"/>
    <property type="project" value="InterPro"/>
</dbReference>
<keyword evidence="1 4" id="KW-0560">Oxidoreductase</keyword>
<dbReference type="InterPro" id="IPR046373">
    <property type="entry name" value="Acyl-CoA_Oxase/DH_mid-dom_sf"/>
</dbReference>
<sequence length="384" mass="40570">MSEHVLDAVRDLIPDLRERAEHAEKDLAVSGVTVKELSQTGLLALLRPHEFGGTEGELVTFCTAIKEVARACGSTGLITAALAVTPWRVAIFPHKAQTEVWGEAFDTTMSSSVSPSGAITASSGKYTVNGRWKRVPGCEHANWLVVRGTLASGEDADVLIAAGEYTVETAEPLLGLRGAMTRDVVAHEVAVAAHRVRPLGTAPDSEPDTFPPSPVALYRLPADAVIEAAFTAAVIGMAEGALAEYINLTTTAPGAYQLARVAAAASDVDAAWLLLTRNICDMVAHTIAREEIPAELLLRTHRDHHLAVERAAAATSALVESAGAAATDPPDTTGPLARQWRDVQAARALFPAGGTETLARYARAVLSNGGLSFDNHTTEHLEEE</sequence>
<dbReference type="InterPro" id="IPR013107">
    <property type="entry name" value="Acyl-CoA_DH_C"/>
</dbReference>
<comment type="caution">
    <text evidence="4">The sequence shown here is derived from an EMBL/GenBank/DDBJ whole genome shotgun (WGS) entry which is preliminary data.</text>
</comment>
<organism evidence="4 5">
    <name type="scientific">Hoyosella altamirensis</name>
    <dbReference type="NCBI Taxonomy" id="616997"/>
    <lineage>
        <taxon>Bacteria</taxon>
        <taxon>Bacillati</taxon>
        <taxon>Actinomycetota</taxon>
        <taxon>Actinomycetes</taxon>
        <taxon>Mycobacteriales</taxon>
        <taxon>Hoyosellaceae</taxon>
        <taxon>Hoyosella</taxon>
    </lineage>
</organism>
<dbReference type="PIRSF" id="PIRSF016578">
    <property type="entry name" value="HsaA"/>
    <property type="match status" value="1"/>
</dbReference>
<dbReference type="InterPro" id="IPR013786">
    <property type="entry name" value="AcylCoA_DH/ox_N"/>
</dbReference>